<dbReference type="HOGENOM" id="CLU_1313696_0_0_3"/>
<protein>
    <submittedName>
        <fullName evidence="1">Uncharacterized protein</fullName>
    </submittedName>
</protein>
<accession>K9WT70</accession>
<dbReference type="Proteomes" id="UP000010475">
    <property type="component" value="Chromosome"/>
</dbReference>
<sequence length="183" mass="20299">MFLMFPAKVNACACCANAGTWSESSQKISDYEFNEINRLQFSPTAKVNQTQRGENVGISSNSTNYTFSVVKNQRRWNLQFKDEQGKTGILTLTIPSNAVSFETDLYDNSQGGGGGPLLYKELRLEGKVSGNGIFTKGITPDTKFRLVLQGRGNNCTSAENFKTWNLQVFGSRADYSFRGSFKP</sequence>
<keyword evidence="2" id="KW-1185">Reference proteome</keyword>
<evidence type="ECO:0000313" key="2">
    <source>
        <dbReference type="Proteomes" id="UP000010475"/>
    </source>
</evidence>
<dbReference type="KEGG" id="csg:Cylst_1108"/>
<dbReference type="STRING" id="56107.Cylst_1108"/>
<organism evidence="1 2">
    <name type="scientific">Cylindrospermum stagnale PCC 7417</name>
    <dbReference type="NCBI Taxonomy" id="56107"/>
    <lineage>
        <taxon>Bacteria</taxon>
        <taxon>Bacillati</taxon>
        <taxon>Cyanobacteriota</taxon>
        <taxon>Cyanophyceae</taxon>
        <taxon>Nostocales</taxon>
        <taxon>Nostocaceae</taxon>
        <taxon>Cylindrospermum</taxon>
    </lineage>
</organism>
<evidence type="ECO:0000313" key="1">
    <source>
        <dbReference type="EMBL" id="AFZ23418.1"/>
    </source>
</evidence>
<name>K9WT70_9NOST</name>
<dbReference type="EMBL" id="CP003642">
    <property type="protein sequence ID" value="AFZ23418.1"/>
    <property type="molecule type" value="Genomic_DNA"/>
</dbReference>
<dbReference type="AlphaFoldDB" id="K9WT70"/>
<reference evidence="1 2" key="1">
    <citation type="submission" date="2012-06" db="EMBL/GenBank/DDBJ databases">
        <title>Finished chromosome of genome of Cylindrospermum stagnale PCC 7417.</title>
        <authorList>
            <consortium name="US DOE Joint Genome Institute"/>
            <person name="Gugger M."/>
            <person name="Coursin T."/>
            <person name="Rippka R."/>
            <person name="Tandeau De Marsac N."/>
            <person name="Huntemann M."/>
            <person name="Wei C.-L."/>
            <person name="Han J."/>
            <person name="Detter J.C."/>
            <person name="Han C."/>
            <person name="Tapia R."/>
            <person name="Chen A."/>
            <person name="Kyrpides N."/>
            <person name="Mavromatis K."/>
            <person name="Markowitz V."/>
            <person name="Szeto E."/>
            <person name="Ivanova N."/>
            <person name="Pagani I."/>
            <person name="Pati A."/>
            <person name="Goodwin L."/>
            <person name="Nordberg H.P."/>
            <person name="Cantor M.N."/>
            <person name="Hua S.X."/>
            <person name="Woyke T."/>
            <person name="Kerfeld C.A."/>
        </authorList>
    </citation>
    <scope>NUCLEOTIDE SEQUENCE [LARGE SCALE GENOMIC DNA]</scope>
    <source>
        <strain evidence="1 2">PCC 7417</strain>
    </source>
</reference>
<gene>
    <name evidence="1" type="ORF">Cylst_1108</name>
</gene>
<dbReference type="eggNOG" id="ENOG5032W5A">
    <property type="taxonomic scope" value="Bacteria"/>
</dbReference>
<proteinExistence type="predicted"/>